<dbReference type="CDD" id="cd16962">
    <property type="entry name" value="RuvC"/>
    <property type="match status" value="1"/>
</dbReference>
<dbReference type="NCBIfam" id="TIGR00228">
    <property type="entry name" value="ruvC"/>
    <property type="match status" value="1"/>
</dbReference>
<dbReference type="KEGG" id="dtm:BJL86_1754"/>
<dbReference type="InterPro" id="IPR002176">
    <property type="entry name" value="X-over_junc_endoDNase_RuvC"/>
</dbReference>
<evidence type="ECO:0000256" key="12">
    <source>
        <dbReference type="ARBA" id="ARBA00029354"/>
    </source>
</evidence>
<dbReference type="PROSITE" id="PS01321">
    <property type="entry name" value="RUVC"/>
    <property type="match status" value="1"/>
</dbReference>
<gene>
    <name evidence="13" type="primary">ruvC</name>
    <name evidence="15" type="ORF">BJL86_1754</name>
</gene>
<proteinExistence type="inferred from homology"/>
<dbReference type="PANTHER" id="PTHR30194:SF3">
    <property type="entry name" value="CROSSOVER JUNCTION ENDODEOXYRIBONUCLEASE RUVC"/>
    <property type="match status" value="1"/>
</dbReference>
<evidence type="ECO:0000256" key="13">
    <source>
        <dbReference type="HAMAP-Rule" id="MF_00034"/>
    </source>
</evidence>
<feature type="binding site" evidence="13">
    <location>
        <position position="68"/>
    </location>
    <ligand>
        <name>Mg(2+)</name>
        <dbReference type="ChEBI" id="CHEBI:18420"/>
        <label>2</label>
    </ligand>
</feature>
<feature type="binding site" evidence="13">
    <location>
        <position position="7"/>
    </location>
    <ligand>
        <name>Mg(2+)</name>
        <dbReference type="ChEBI" id="CHEBI:18420"/>
        <label>1</label>
    </ligand>
</feature>
<keyword evidence="7 13" id="KW-0378">Hydrolase</keyword>
<dbReference type="OrthoDB" id="9805499at2"/>
<evidence type="ECO:0000256" key="8">
    <source>
        <dbReference type="ARBA" id="ARBA00022842"/>
    </source>
</evidence>
<accession>A0A173LPL5</accession>
<dbReference type="GO" id="GO:0006281">
    <property type="term" value="P:DNA repair"/>
    <property type="evidence" value="ECO:0007669"/>
    <property type="project" value="UniProtKB-UniRule"/>
</dbReference>
<comment type="cofactor">
    <cofactor evidence="13">
        <name>Mg(2+)</name>
        <dbReference type="ChEBI" id="CHEBI:18420"/>
    </cofactor>
    <text evidence="13">Binds 2 Mg(2+) ion per subunit.</text>
</comment>
<dbReference type="HAMAP" id="MF_00034">
    <property type="entry name" value="RuvC"/>
    <property type="match status" value="1"/>
</dbReference>
<name>A0A173LPL5_9ACTN</name>
<protein>
    <recommendedName>
        <fullName evidence="13 14">Crossover junction endodeoxyribonuclease RuvC</fullName>
        <ecNumber evidence="13 14">3.1.21.10</ecNumber>
    </recommendedName>
    <alternativeName>
        <fullName evidence="13">Holliday junction nuclease RuvC</fullName>
    </alternativeName>
    <alternativeName>
        <fullName evidence="13">Holliday junction resolvase RuvC</fullName>
    </alternativeName>
</protein>
<feature type="binding site" evidence="13">
    <location>
        <position position="141"/>
    </location>
    <ligand>
        <name>Mg(2+)</name>
        <dbReference type="ChEBI" id="CHEBI:18420"/>
        <label>1</label>
    </ligand>
</feature>
<evidence type="ECO:0000256" key="2">
    <source>
        <dbReference type="ARBA" id="ARBA00022490"/>
    </source>
</evidence>
<keyword evidence="10 13" id="KW-0233">DNA recombination</keyword>
<evidence type="ECO:0000256" key="7">
    <source>
        <dbReference type="ARBA" id="ARBA00022801"/>
    </source>
</evidence>
<evidence type="ECO:0000256" key="1">
    <source>
        <dbReference type="ARBA" id="ARBA00009518"/>
    </source>
</evidence>
<evidence type="ECO:0000256" key="6">
    <source>
        <dbReference type="ARBA" id="ARBA00022763"/>
    </source>
</evidence>
<comment type="function">
    <text evidence="13">The RuvA-RuvB-RuvC complex processes Holliday junction (HJ) DNA during genetic recombination and DNA repair. Endonuclease that resolves HJ intermediates. Cleaves cruciform DNA by making single-stranded nicks across the HJ at symmetrical positions within the homologous arms, yielding a 5'-phosphate and a 3'-hydroxyl group; requires a central core of homology in the junction. The consensus cleavage sequence is 5'-(A/T)TT(C/G)-3'. Cleavage occurs on the 3'-side of the TT dinucleotide at the point of strand exchange. HJ branch migration catalyzed by RuvA-RuvB allows RuvC to scan DNA until it finds its consensus sequence, where it cleaves and resolves the cruciform DNA.</text>
</comment>
<dbReference type="GO" id="GO:0003677">
    <property type="term" value="F:DNA binding"/>
    <property type="evidence" value="ECO:0007669"/>
    <property type="project" value="UniProtKB-KW"/>
</dbReference>
<feature type="active site" evidence="13">
    <location>
        <position position="141"/>
    </location>
</feature>
<dbReference type="STRING" id="499555.BJL86_1754"/>
<comment type="subcellular location">
    <subcellularLocation>
        <location evidence="13">Cytoplasm</location>
    </subcellularLocation>
</comment>
<dbReference type="PRINTS" id="PR00696">
    <property type="entry name" value="RSOLVASERUVC"/>
</dbReference>
<dbReference type="SUPFAM" id="SSF53098">
    <property type="entry name" value="Ribonuclease H-like"/>
    <property type="match status" value="1"/>
</dbReference>
<evidence type="ECO:0000256" key="11">
    <source>
        <dbReference type="ARBA" id="ARBA00023204"/>
    </source>
</evidence>
<dbReference type="GO" id="GO:0006310">
    <property type="term" value="P:DNA recombination"/>
    <property type="evidence" value="ECO:0007669"/>
    <property type="project" value="UniProtKB-UniRule"/>
</dbReference>
<keyword evidence="5 13" id="KW-0255">Endonuclease</keyword>
<keyword evidence="9 13" id="KW-0238">DNA-binding</keyword>
<comment type="subunit">
    <text evidence="13">Homodimer which binds Holliday junction (HJ) DNA. The HJ becomes 2-fold symmetrical on binding to RuvC with unstacked arms; it has a different conformation from HJ DNA in complex with RuvA. In the full resolvosome a probable DNA-RuvA(4)-RuvB(12)-RuvC(2) complex forms which resolves the HJ.</text>
</comment>
<evidence type="ECO:0000256" key="9">
    <source>
        <dbReference type="ARBA" id="ARBA00023125"/>
    </source>
</evidence>
<feature type="active site" evidence="13">
    <location>
        <position position="7"/>
    </location>
</feature>
<dbReference type="RefSeq" id="WP_067470985.1">
    <property type="nucleotide sequence ID" value="NZ_CP015961.1"/>
</dbReference>
<dbReference type="GO" id="GO:0000287">
    <property type="term" value="F:magnesium ion binding"/>
    <property type="evidence" value="ECO:0007669"/>
    <property type="project" value="UniProtKB-UniRule"/>
</dbReference>
<evidence type="ECO:0000256" key="10">
    <source>
        <dbReference type="ARBA" id="ARBA00023172"/>
    </source>
</evidence>
<dbReference type="InterPro" id="IPR020563">
    <property type="entry name" value="X-over_junc_endoDNase_Mg_BS"/>
</dbReference>
<keyword evidence="4 13" id="KW-0479">Metal-binding</keyword>
<dbReference type="GO" id="GO:0008821">
    <property type="term" value="F:crossover junction DNA endonuclease activity"/>
    <property type="evidence" value="ECO:0007669"/>
    <property type="project" value="UniProtKB-UniRule"/>
</dbReference>
<keyword evidence="16" id="KW-1185">Reference proteome</keyword>
<dbReference type="EC" id="3.1.21.10" evidence="13 14"/>
<keyword evidence="3 13" id="KW-0540">Nuclease</keyword>
<sequence length="204" mass="21723">MRVMGFDPGLTRCGMALVETGKGRHVVALDVDVVRTPSDERLEHRLKSIFEAACEWMDVHQPDILAIERVFAQNQRSTAMGTAQAAGVVALAASYRSIPVDFRTPSEVKAAITGNGRADKKQVTTMVTRILGLQKPPQPADAADALALAVCHAWRAPAESLTSAHSEAGQGPLSGYEAKVAAALSQRAAAGESAVRQRPSNKIR</sequence>
<comment type="catalytic activity">
    <reaction evidence="12 13">
        <text>Endonucleolytic cleavage at a junction such as a reciprocal single-stranded crossover between two homologous DNA duplexes (Holliday junction).</text>
        <dbReference type="EC" id="3.1.21.10"/>
    </reaction>
</comment>
<dbReference type="InterPro" id="IPR036397">
    <property type="entry name" value="RNaseH_sf"/>
</dbReference>
<evidence type="ECO:0000256" key="3">
    <source>
        <dbReference type="ARBA" id="ARBA00022722"/>
    </source>
</evidence>
<dbReference type="PANTHER" id="PTHR30194">
    <property type="entry name" value="CROSSOVER JUNCTION ENDODEOXYRIBONUCLEASE RUVC"/>
    <property type="match status" value="1"/>
</dbReference>
<organism evidence="15 16">
    <name type="scientific">Dietzia timorensis</name>
    <dbReference type="NCBI Taxonomy" id="499555"/>
    <lineage>
        <taxon>Bacteria</taxon>
        <taxon>Bacillati</taxon>
        <taxon>Actinomycetota</taxon>
        <taxon>Actinomycetes</taxon>
        <taxon>Mycobacteriales</taxon>
        <taxon>Dietziaceae</taxon>
        <taxon>Dietzia</taxon>
    </lineage>
</organism>
<dbReference type="Proteomes" id="UP000186104">
    <property type="component" value="Chromosome"/>
</dbReference>
<keyword evidence="8 13" id="KW-0460">Magnesium</keyword>
<evidence type="ECO:0000313" key="16">
    <source>
        <dbReference type="Proteomes" id="UP000186104"/>
    </source>
</evidence>
<dbReference type="Gene3D" id="3.30.420.10">
    <property type="entry name" value="Ribonuclease H-like superfamily/Ribonuclease H"/>
    <property type="match status" value="1"/>
</dbReference>
<dbReference type="EMBL" id="CP015961">
    <property type="protein sequence ID" value="ANI92530.1"/>
    <property type="molecule type" value="Genomic_DNA"/>
</dbReference>
<evidence type="ECO:0000313" key="15">
    <source>
        <dbReference type="EMBL" id="ANI92530.1"/>
    </source>
</evidence>
<dbReference type="FunFam" id="3.30.420.10:FF:000002">
    <property type="entry name" value="Crossover junction endodeoxyribonuclease RuvC"/>
    <property type="match status" value="1"/>
</dbReference>
<keyword evidence="6 13" id="KW-0227">DNA damage</keyword>
<keyword evidence="2 13" id="KW-0963">Cytoplasm</keyword>
<dbReference type="Pfam" id="PF02075">
    <property type="entry name" value="RuvC"/>
    <property type="match status" value="1"/>
</dbReference>
<reference evidence="15 16" key="1">
    <citation type="submission" date="2016-06" db="EMBL/GenBank/DDBJ databases">
        <title>Complete genome sequence of a saline-alkali tolerant type strain Dietzia timorensis ID05-A0528T.</title>
        <authorList>
            <person name="Wu X."/>
        </authorList>
    </citation>
    <scope>NUCLEOTIDE SEQUENCE [LARGE SCALE GENOMIC DNA]</scope>
    <source>
        <strain evidence="15 16">ID05-A0528</strain>
    </source>
</reference>
<feature type="active site" evidence="13">
    <location>
        <position position="68"/>
    </location>
</feature>
<dbReference type="GO" id="GO:0005737">
    <property type="term" value="C:cytoplasm"/>
    <property type="evidence" value="ECO:0007669"/>
    <property type="project" value="UniProtKB-SubCell"/>
</dbReference>
<evidence type="ECO:0000256" key="14">
    <source>
        <dbReference type="NCBIfam" id="TIGR00228"/>
    </source>
</evidence>
<keyword evidence="11 13" id="KW-0234">DNA repair</keyword>
<dbReference type="GO" id="GO:0048476">
    <property type="term" value="C:Holliday junction resolvase complex"/>
    <property type="evidence" value="ECO:0007669"/>
    <property type="project" value="UniProtKB-UniRule"/>
</dbReference>
<comment type="similarity">
    <text evidence="1 13">Belongs to the RuvC family.</text>
</comment>
<dbReference type="AlphaFoldDB" id="A0A173LPL5"/>
<dbReference type="InterPro" id="IPR012337">
    <property type="entry name" value="RNaseH-like_sf"/>
</dbReference>
<evidence type="ECO:0000256" key="4">
    <source>
        <dbReference type="ARBA" id="ARBA00022723"/>
    </source>
</evidence>
<evidence type="ECO:0000256" key="5">
    <source>
        <dbReference type="ARBA" id="ARBA00022759"/>
    </source>
</evidence>